<dbReference type="Proteomes" id="UP000027439">
    <property type="component" value="Unassembled WGS sequence"/>
</dbReference>
<gene>
    <name evidence="1" type="ORF">BG57_00875</name>
</gene>
<dbReference type="STRING" id="1071679.BG57_00875"/>
<sequence>MLEFWHVFRSPVFDAYLFWVESSAYDRRDFAQPSTDGDTSKSTNFYDFVKQDLFTRDARAMRAKR</sequence>
<dbReference type="EMBL" id="JFHE01000001">
    <property type="protein sequence ID" value="KDR37477.1"/>
    <property type="molecule type" value="Genomic_DNA"/>
</dbReference>
<accession>A0A069PAF1</accession>
<protein>
    <submittedName>
        <fullName evidence="1">Uncharacterized protein</fullName>
    </submittedName>
</protein>
<evidence type="ECO:0000313" key="2">
    <source>
        <dbReference type="Proteomes" id="UP000027439"/>
    </source>
</evidence>
<comment type="caution">
    <text evidence="1">The sequence shown here is derived from an EMBL/GenBank/DDBJ whole genome shotgun (WGS) entry which is preliminary data.</text>
</comment>
<proteinExistence type="predicted"/>
<reference evidence="1 2" key="1">
    <citation type="submission" date="2014-03" db="EMBL/GenBank/DDBJ databases">
        <title>Draft Genome Sequences of Four Burkholderia Strains.</title>
        <authorList>
            <person name="Liu X.Y."/>
            <person name="Li C.X."/>
            <person name="Xu J.H."/>
        </authorList>
    </citation>
    <scope>NUCLEOTIDE SEQUENCE [LARGE SCALE GENOMIC DNA]</scope>
    <source>
        <strain evidence="1 2">R27</strain>
    </source>
</reference>
<evidence type="ECO:0000313" key="1">
    <source>
        <dbReference type="EMBL" id="KDR37477.1"/>
    </source>
</evidence>
<name>A0A069PAF1_9BURK</name>
<organism evidence="1 2">
    <name type="scientific">Caballeronia grimmiae</name>
    <dbReference type="NCBI Taxonomy" id="1071679"/>
    <lineage>
        <taxon>Bacteria</taxon>
        <taxon>Pseudomonadati</taxon>
        <taxon>Pseudomonadota</taxon>
        <taxon>Betaproteobacteria</taxon>
        <taxon>Burkholderiales</taxon>
        <taxon>Burkholderiaceae</taxon>
        <taxon>Caballeronia</taxon>
    </lineage>
</organism>
<dbReference type="AlphaFoldDB" id="A0A069PAF1"/>